<gene>
    <name evidence="3" type="ORF">ECRASSUSDP1_LOCUS28234</name>
</gene>
<accession>A0AAD1YBG4</accession>
<proteinExistence type="predicted"/>
<evidence type="ECO:0000256" key="1">
    <source>
        <dbReference type="SAM" id="Coils"/>
    </source>
</evidence>
<dbReference type="AlphaFoldDB" id="A0AAD1YBG4"/>
<reference evidence="3" key="1">
    <citation type="submission" date="2023-07" db="EMBL/GenBank/DDBJ databases">
        <authorList>
            <consortium name="AG Swart"/>
            <person name="Singh M."/>
            <person name="Singh A."/>
            <person name="Seah K."/>
            <person name="Emmerich C."/>
        </authorList>
    </citation>
    <scope>NUCLEOTIDE SEQUENCE</scope>
    <source>
        <strain evidence="3">DP1</strain>
    </source>
</reference>
<keyword evidence="1" id="KW-0175">Coiled coil</keyword>
<feature type="compositionally biased region" description="Polar residues" evidence="2">
    <location>
        <begin position="592"/>
        <end position="620"/>
    </location>
</feature>
<feature type="compositionally biased region" description="Basic and acidic residues" evidence="2">
    <location>
        <begin position="1"/>
        <end position="11"/>
    </location>
</feature>
<feature type="compositionally biased region" description="Polar residues" evidence="2">
    <location>
        <begin position="165"/>
        <end position="180"/>
    </location>
</feature>
<feature type="coiled-coil region" evidence="1">
    <location>
        <begin position="696"/>
        <end position="754"/>
    </location>
</feature>
<protein>
    <submittedName>
        <fullName evidence="3">Uncharacterized protein</fullName>
    </submittedName>
</protein>
<feature type="region of interest" description="Disordered" evidence="2">
    <location>
        <begin position="1"/>
        <end position="24"/>
    </location>
</feature>
<feature type="coiled-coil region" evidence="1">
    <location>
        <begin position="200"/>
        <end position="377"/>
    </location>
</feature>
<feature type="coiled-coil region" evidence="1">
    <location>
        <begin position="413"/>
        <end position="461"/>
    </location>
</feature>
<dbReference type="EMBL" id="CAMPGE010029136">
    <property type="protein sequence ID" value="CAI2386612.1"/>
    <property type="molecule type" value="Genomic_DNA"/>
</dbReference>
<feature type="compositionally biased region" description="Acidic residues" evidence="2">
    <location>
        <begin position="12"/>
        <end position="24"/>
    </location>
</feature>
<evidence type="ECO:0000256" key="2">
    <source>
        <dbReference type="SAM" id="MobiDB-lite"/>
    </source>
</evidence>
<sequence length="766" mass="88692">MMDSKETHNEEVDSEDINPIDSVEIEQEVSQEIGKLENRTSHYDSAPKLKNLHMEDSCFEYNEKAGIYPENAKDKQSSQKIVSKAIDENQLHSEDPFSPVHYEIDQSQQFHDFNPENESFVNYQTQRQTNIEPSKPQKQPPRHSQPSLFRTQPFKRPDTLFKPIPTSNSNYQFPEPSESSQGLIPLETHNLMIQRYESVLQSLNYEFKSSLDRNQQLQQELQIMEQSQAQDRHTISELNTALYNNEASEEVQKLSNERIHLKIENEQLSNQILQLGIQLEEAKQAASSTIAGAQEKYKQSEHFFQARVDETIHKAREAQALVREKEEANFELLRENEALQADIRNLEAVESSLKDEIDELVSKRKSLEDINQALKNQICEQNIDLRKLDSANSTLIRENQSLMKNIEMYKINTEEILNENNLLKDRIDQLEVDFTDQELLIRQLKSDKEQLKVEVDRVKRNRTLSRDSSRRSLSKNTPIKDIEDERAFSKNIGNNVPKTHNVHFDIPTKRPVTSRDNFSNPSAKSLYEEYMLKMGNSQAPSLGSPRKNQTSDLKFSNIVSRIMKESMQNKGVENYHQIEEDSAAKAEYFTPQKPQRSRNSVQYAPVQRNSNQGSSDGFRQALGISSSETNVNNTQPDNYKEEIQIDELPPAGLNSCIKDRKYASLIGDKQGSSSNRNLMPSFSQASLNKPNHQVSVKEVQAELLKFQIEKQNLENEYNRIPRTYMKSIAQRQRKNVLEQKIEEVDKQINEAKLFIRRKKTERERSL</sequence>
<feature type="region of interest" description="Disordered" evidence="2">
    <location>
        <begin position="589"/>
        <end position="620"/>
    </location>
</feature>
<name>A0AAD1YBG4_EUPCR</name>
<evidence type="ECO:0000313" key="3">
    <source>
        <dbReference type="EMBL" id="CAI2386612.1"/>
    </source>
</evidence>
<evidence type="ECO:0000313" key="4">
    <source>
        <dbReference type="Proteomes" id="UP001295684"/>
    </source>
</evidence>
<organism evidence="3 4">
    <name type="scientific">Euplotes crassus</name>
    <dbReference type="NCBI Taxonomy" id="5936"/>
    <lineage>
        <taxon>Eukaryota</taxon>
        <taxon>Sar</taxon>
        <taxon>Alveolata</taxon>
        <taxon>Ciliophora</taxon>
        <taxon>Intramacronucleata</taxon>
        <taxon>Spirotrichea</taxon>
        <taxon>Hypotrichia</taxon>
        <taxon>Euplotida</taxon>
        <taxon>Euplotidae</taxon>
        <taxon>Moneuplotes</taxon>
    </lineage>
</organism>
<feature type="region of interest" description="Disordered" evidence="2">
    <location>
        <begin position="126"/>
        <end position="180"/>
    </location>
</feature>
<dbReference type="Proteomes" id="UP001295684">
    <property type="component" value="Unassembled WGS sequence"/>
</dbReference>
<comment type="caution">
    <text evidence="3">The sequence shown here is derived from an EMBL/GenBank/DDBJ whole genome shotgun (WGS) entry which is preliminary data.</text>
</comment>
<keyword evidence="4" id="KW-1185">Reference proteome</keyword>
<feature type="region of interest" description="Disordered" evidence="2">
    <location>
        <begin position="491"/>
        <end position="520"/>
    </location>
</feature>